<reference evidence="1 2" key="1">
    <citation type="submission" date="2017-11" db="EMBL/GenBank/DDBJ databases">
        <title>Isolation and Characterization of Family Methanocellaceae Species from Potential Methane Hydrate Area Offshore Southwestern Taiwan.</title>
        <authorList>
            <person name="Zhang W.-L."/>
            <person name="Chen W.-C."/>
            <person name="Lai M.-C."/>
            <person name="Chen S.-C."/>
        </authorList>
    </citation>
    <scope>NUCLEOTIDE SEQUENCE [LARGE SCALE GENOMIC DNA]</scope>
    <source>
        <strain evidence="1 2">CWC-04</strain>
    </source>
</reference>
<evidence type="ECO:0000313" key="2">
    <source>
        <dbReference type="Proteomes" id="UP001320159"/>
    </source>
</evidence>
<dbReference type="Proteomes" id="UP001320159">
    <property type="component" value="Unassembled WGS sequence"/>
</dbReference>
<dbReference type="AlphaFoldDB" id="A0AAP2RAK0"/>
<comment type="caution">
    <text evidence="1">The sequence shown here is derived from an EMBL/GenBank/DDBJ whole genome shotgun (WGS) entry which is preliminary data.</text>
</comment>
<evidence type="ECO:0008006" key="3">
    <source>
        <dbReference type="Google" id="ProtNLM"/>
    </source>
</evidence>
<dbReference type="RefSeq" id="WP_230739671.1">
    <property type="nucleotide sequence ID" value="NZ_PGCK01000001.1"/>
</dbReference>
<name>A0AAP2RAK0_9EURY</name>
<evidence type="ECO:0000313" key="1">
    <source>
        <dbReference type="EMBL" id="MCD1293619.1"/>
    </source>
</evidence>
<dbReference type="EMBL" id="PGCK01000001">
    <property type="protein sequence ID" value="MCD1293619.1"/>
    <property type="molecule type" value="Genomic_DNA"/>
</dbReference>
<protein>
    <recommendedName>
        <fullName evidence="3">Lipoprotein</fullName>
    </recommendedName>
</protein>
<keyword evidence="2" id="KW-1185">Reference proteome</keyword>
<gene>
    <name evidence="1" type="ORF">CUJ83_01225</name>
</gene>
<sequence>MKDVSMHRLLLVSLITAGILLSSCCIGQDIKQSINEKTGIGMSDPSTGNIKPAISTLEPGKFIFLEHTIMSRKCSDSSGYDGKIERTPIMAEYSYDRAANMLKVPFSTGATGNLKVILGEKQDDIYAVYPGQTRSSHTGNLEYVYDLPCSCKGIKVENIGADGTAYIEYNGKYITLRPGEEWTDTKTYDDPLNGAGGMTVKQCIDDRIVNHGIMDGSCVVAERSWPAPMTDMFGIYG</sequence>
<dbReference type="PROSITE" id="PS51257">
    <property type="entry name" value="PROKAR_LIPOPROTEIN"/>
    <property type="match status" value="1"/>
</dbReference>
<proteinExistence type="predicted"/>
<organism evidence="1 2">
    <name type="scientific">Methanooceanicella nereidis</name>
    <dbReference type="NCBI Taxonomy" id="2052831"/>
    <lineage>
        <taxon>Archaea</taxon>
        <taxon>Methanobacteriati</taxon>
        <taxon>Methanobacteriota</taxon>
        <taxon>Stenosarchaea group</taxon>
        <taxon>Methanomicrobia</taxon>
        <taxon>Methanocellales</taxon>
        <taxon>Methanocellaceae</taxon>
        <taxon>Methanooceanicella</taxon>
    </lineage>
</organism>
<accession>A0AAP2RAK0</accession>